<sequence>MYESSRCRRASNVVFILDPTHQIATHAIASGGFNEDVKMWAVGNYNEKPPPFPFQRERGDEGNRAEEECLGNRFQNGLLNDEVTNLLAEIDQKLSVALLPHRLPPPKIPKTNHLFSILSAVVPDTDNIDVGFAIIWGVLEMMIDKTNHPFQLAPIMPSNTTATNVLTQIWTDNGAILTPHNAIDWCRFTLEKGQHKLLDNLDSKTWRDESCGYTVATLKDHGVYAFTLPKEDHHTGTRIAQFTAVLIHLMTFPDPPHVWANQLSITNSFVGEAGMKFAIGKDSVIPRCAKALLARGKSKEEIIERVQQVLTFISLTNPNSILNTLNFDHIDYMAELLTVRQTKDTSYEYAGLQVWIQDDMRIDLSIAEDERAPRLSWTNIVDCKILAKFQPKPLYLLPVMARVVLPHSQTVADMSLVSMLAAEGNVRPADVLFQFGLVCHKNRDHLLWLHHYLRQLKRPLRPPEGTDYYGSHPTGMEIADKTLDLLLRNTVSTNITAEEYIDPQDQGNRVIVLYERDGKTNCEPHYILYDEHRSHVTTIPHSTNPNQHQALIIDLLNGDGKSLMHENQPTLNLVFTCVVKLHSILLTFSDNVDTLSWTLKAIDTVRRAVVGQDAHPIAPFLRLLIMARDNDNDRFSYVYDNLYSKDRLGGKRFQGYTSSVSHGQLTLVWEEFSKSLISASDCVPLTEIHNANTPISMIDFNGTTYFVTLEGEVRRMCARDINLNPQSIMNHTLRILEANKEDGSTSTAISPNDRCIDVLPPDLAIYSLHRAYFQVRKSTQDRENMVAYAVRHWEKHCQLYKIQEATKPVTFGNVLNTGIKLLRPLVEKYFYSRPTIAAPTKMNVEMDFYSPKNMQKIDLTKPTDWNYTRYMGLLTIPSGHILFGLNADKHPVLAFVDESHQCRWLRYVLGLHYVFTTHKHLYFVNIKPPHDHGLNLLLVTTAIDNPLETKSQVVCVLNDTYKPSLPTFLTSDTNHLYQTFLFPLVLNSWVKDVTRASQHALFLYTLMGSLFGYNHNQGGFRHIRYLSDDIALTQYGTFTSASDARFSLLVIKRPDLFAQFTTL</sequence>
<organism>
    <name type="scientific">Branchiostoma floridae</name>
    <name type="common">Florida lancelet</name>
    <name type="synonym">Amphioxus</name>
    <dbReference type="NCBI Taxonomy" id="7739"/>
    <lineage>
        <taxon>Eukaryota</taxon>
        <taxon>Metazoa</taxon>
        <taxon>Chordata</taxon>
        <taxon>Cephalochordata</taxon>
        <taxon>Leptocardii</taxon>
        <taxon>Amphioxiformes</taxon>
        <taxon>Branchiostomatidae</taxon>
        <taxon>Branchiostoma</taxon>
    </lineage>
</organism>
<gene>
    <name evidence="1" type="ORF">BRAFLDRAFT_105369</name>
</gene>
<reference evidence="1" key="1">
    <citation type="journal article" date="2008" name="Nature">
        <title>The amphioxus genome and the evolution of the chordate karyotype.</title>
        <authorList>
            <consortium name="US DOE Joint Genome Institute (JGI-PGF)"/>
            <person name="Putnam N.H."/>
            <person name="Butts T."/>
            <person name="Ferrier D.E.K."/>
            <person name="Furlong R.F."/>
            <person name="Hellsten U."/>
            <person name="Kawashima T."/>
            <person name="Robinson-Rechavi M."/>
            <person name="Shoguchi E."/>
            <person name="Terry A."/>
            <person name="Yu J.-K."/>
            <person name="Benito-Gutierrez E.L."/>
            <person name="Dubchak I."/>
            <person name="Garcia-Fernandez J."/>
            <person name="Gibson-Brown J.J."/>
            <person name="Grigoriev I.V."/>
            <person name="Horton A.C."/>
            <person name="de Jong P.J."/>
            <person name="Jurka J."/>
            <person name="Kapitonov V.V."/>
            <person name="Kohara Y."/>
            <person name="Kuroki Y."/>
            <person name="Lindquist E."/>
            <person name="Lucas S."/>
            <person name="Osoegawa K."/>
            <person name="Pennacchio L.A."/>
            <person name="Salamov A.A."/>
            <person name="Satou Y."/>
            <person name="Sauka-Spengler T."/>
            <person name="Schmutz J."/>
            <person name="Shin-I T."/>
            <person name="Toyoda A."/>
            <person name="Bronner-Fraser M."/>
            <person name="Fujiyama A."/>
            <person name="Holland L.Z."/>
            <person name="Holland P.W.H."/>
            <person name="Satoh N."/>
            <person name="Rokhsar D.S."/>
        </authorList>
    </citation>
    <scope>NUCLEOTIDE SEQUENCE [LARGE SCALE GENOMIC DNA]</scope>
    <source>
        <strain evidence="1">S238N-H82</strain>
        <tissue evidence="1">Testes</tissue>
    </source>
</reference>
<dbReference type="EMBL" id="GG666633">
    <property type="protein sequence ID" value="EEN47178.1"/>
    <property type="molecule type" value="Genomic_DNA"/>
</dbReference>
<protein>
    <submittedName>
        <fullName evidence="1">Uncharacterized protein</fullName>
    </submittedName>
</protein>
<evidence type="ECO:0000313" key="1">
    <source>
        <dbReference type="EMBL" id="EEN47178.1"/>
    </source>
</evidence>
<name>C3ZJP3_BRAFL</name>
<dbReference type="AlphaFoldDB" id="C3ZJP3"/>
<accession>C3ZJP3</accession>
<dbReference type="InParanoid" id="C3ZJP3"/>
<proteinExistence type="predicted"/>